<dbReference type="PANTHER" id="PTHR30570">
    <property type="entry name" value="PERIPLASMIC PHOSPHATE BINDING COMPONENT OF PHOSPHATE ABC TRANSPORTER"/>
    <property type="match status" value="1"/>
</dbReference>
<dbReference type="Gene3D" id="3.40.190.10">
    <property type="entry name" value="Periplasmic binding protein-like II"/>
    <property type="match status" value="2"/>
</dbReference>
<dbReference type="AlphaFoldDB" id="A0A426TRB6"/>
<dbReference type="Proteomes" id="UP000280307">
    <property type="component" value="Unassembled WGS sequence"/>
</dbReference>
<comment type="caution">
    <text evidence="4">The sequence shown here is derived from an EMBL/GenBank/DDBJ whole genome shotgun (WGS) entry which is preliminary data.</text>
</comment>
<keyword evidence="1 2" id="KW-0732">Signal</keyword>
<evidence type="ECO:0000256" key="1">
    <source>
        <dbReference type="ARBA" id="ARBA00022729"/>
    </source>
</evidence>
<gene>
    <name evidence="4" type="ORF">EI684_21530</name>
</gene>
<dbReference type="EMBL" id="RSAS01000891">
    <property type="protein sequence ID" value="RRR65998.1"/>
    <property type="molecule type" value="Genomic_DNA"/>
</dbReference>
<evidence type="ECO:0000313" key="4">
    <source>
        <dbReference type="EMBL" id="RRR65998.1"/>
    </source>
</evidence>
<dbReference type="PANTHER" id="PTHR30570:SF1">
    <property type="entry name" value="PHOSPHATE-BINDING PROTEIN PSTS"/>
    <property type="match status" value="1"/>
</dbReference>
<feature type="chain" id="PRO_5019113944" description="PBP domain-containing protein" evidence="2">
    <location>
        <begin position="25"/>
        <end position="276"/>
    </location>
</feature>
<evidence type="ECO:0000256" key="2">
    <source>
        <dbReference type="SAM" id="SignalP"/>
    </source>
</evidence>
<dbReference type="InterPro" id="IPR050811">
    <property type="entry name" value="Phosphate_ABC_transporter"/>
</dbReference>
<evidence type="ECO:0000313" key="5">
    <source>
        <dbReference type="Proteomes" id="UP000280307"/>
    </source>
</evidence>
<dbReference type="SUPFAM" id="SSF53850">
    <property type="entry name" value="Periplasmic binding protein-like II"/>
    <property type="match status" value="1"/>
</dbReference>
<reference evidence="4 5" key="1">
    <citation type="submission" date="2018-12" db="EMBL/GenBank/DDBJ databases">
        <title>Genome Sequence of Candidatus Viridilinea halotolerans isolated from saline sulfide-rich spring.</title>
        <authorList>
            <person name="Grouzdev D.S."/>
            <person name="Burganskaya E.I."/>
            <person name="Krutkina M.S."/>
            <person name="Sukhacheva M.V."/>
            <person name="Gorlenko V.M."/>
        </authorList>
    </citation>
    <scope>NUCLEOTIDE SEQUENCE [LARGE SCALE GENOMIC DNA]</scope>
    <source>
        <strain evidence="4">Chok-6</strain>
    </source>
</reference>
<feature type="signal peptide" evidence="2">
    <location>
        <begin position="1"/>
        <end position="24"/>
    </location>
</feature>
<dbReference type="Pfam" id="PF12849">
    <property type="entry name" value="PBP_like_2"/>
    <property type="match status" value="1"/>
</dbReference>
<feature type="domain" description="PBP" evidence="3">
    <location>
        <begin position="36"/>
        <end position="211"/>
    </location>
</feature>
<accession>A0A426TRB6</accession>
<evidence type="ECO:0000259" key="3">
    <source>
        <dbReference type="Pfam" id="PF12849"/>
    </source>
</evidence>
<name>A0A426TRB6_9CHLR</name>
<organism evidence="4 5">
    <name type="scientific">Candidatus Viridilinea halotolerans</name>
    <dbReference type="NCBI Taxonomy" id="2491704"/>
    <lineage>
        <taxon>Bacteria</taxon>
        <taxon>Bacillati</taxon>
        <taxon>Chloroflexota</taxon>
        <taxon>Chloroflexia</taxon>
        <taxon>Chloroflexales</taxon>
        <taxon>Chloroflexineae</taxon>
        <taxon>Oscillochloridaceae</taxon>
        <taxon>Candidatus Viridilinea</taxon>
    </lineage>
</organism>
<protein>
    <recommendedName>
        <fullName evidence="3">PBP domain-containing protein</fullName>
    </recommendedName>
</protein>
<dbReference type="PROSITE" id="PS51257">
    <property type="entry name" value="PROKAR_LIPOPROTEIN"/>
    <property type="match status" value="1"/>
</dbReference>
<proteinExistence type="predicted"/>
<sequence length="276" mass="29100">MRSLAAVFALITALSLVACSTPSASPAPTAFVAPSTKITLAGSGGGLEILDALLIPFQRANPDVLLEFLVSSGGEPALRGAQAGEFDLAVLLTANHAGAGRPGLTLLSLAADPLVFIRHADLPLSDLSVAQIRAIYTGRITNWSAVGGPNLPIVVLTRNEDNAATHLLRTRIFGREAWQSAAIVLGRAADLREAVLRTPGSIGFGSYGDFMLNGLQAQVLTVDGIHPREPNYPIPPRWLVVAYPSAQRDALDPLLSYLQSDATRLLLTQNGMVPNE</sequence>
<dbReference type="InterPro" id="IPR024370">
    <property type="entry name" value="PBP_domain"/>
</dbReference>